<dbReference type="EMBL" id="CAJOBJ010130900">
    <property type="protein sequence ID" value="CAF4720757.1"/>
    <property type="molecule type" value="Genomic_DNA"/>
</dbReference>
<dbReference type="EMBL" id="CAJOBI010165002">
    <property type="protein sequence ID" value="CAF4866119.1"/>
    <property type="molecule type" value="Genomic_DNA"/>
</dbReference>
<dbReference type="EMBL" id="CAJOBH010230820">
    <property type="protein sequence ID" value="CAF5070859.1"/>
    <property type="molecule type" value="Genomic_DNA"/>
</dbReference>
<evidence type="ECO:0000313" key="4">
    <source>
        <dbReference type="EMBL" id="CAF4720757.1"/>
    </source>
</evidence>
<evidence type="ECO:0000313" key="2">
    <source>
        <dbReference type="EMBL" id="CAF4402487.1"/>
    </source>
</evidence>
<evidence type="ECO:0000313" key="5">
    <source>
        <dbReference type="EMBL" id="CAF4866119.1"/>
    </source>
</evidence>
<evidence type="ECO:0000313" key="6">
    <source>
        <dbReference type="EMBL" id="CAF5070859.1"/>
    </source>
</evidence>
<reference evidence="3" key="1">
    <citation type="submission" date="2021-02" db="EMBL/GenBank/DDBJ databases">
        <authorList>
            <person name="Nowell W R."/>
        </authorList>
    </citation>
    <scope>NUCLEOTIDE SEQUENCE</scope>
</reference>
<dbReference type="Proteomes" id="UP000681720">
    <property type="component" value="Unassembled WGS sequence"/>
</dbReference>
<dbReference type="AlphaFoldDB" id="A0A8S3AE37"/>
<proteinExistence type="predicted"/>
<accession>A0A8S3AE37</accession>
<gene>
    <name evidence="2" type="ORF">BYL167_LOCUS31611</name>
    <name evidence="6" type="ORF">BYL167_LOCUS60573</name>
    <name evidence="3" type="ORF">GIL414_LOCUS43413</name>
    <name evidence="4" type="ORF">GIL414_LOCUS43837</name>
    <name evidence="5" type="ORF">SMN809_LOCUS50101</name>
</gene>
<dbReference type="Proteomes" id="UP000676336">
    <property type="component" value="Unassembled WGS sequence"/>
</dbReference>
<name>A0A8S3AE37_9BILA</name>
<dbReference type="Proteomes" id="UP000681967">
    <property type="component" value="Unassembled WGS sequence"/>
</dbReference>
<comment type="caution">
    <text evidence="3">The sequence shown here is derived from an EMBL/GenBank/DDBJ whole genome shotgun (WGS) entry which is preliminary data.</text>
</comment>
<feature type="compositionally biased region" description="Basic and acidic residues" evidence="1">
    <location>
        <begin position="1"/>
        <end position="11"/>
    </location>
</feature>
<dbReference type="EMBL" id="CAJOBJ010128351">
    <property type="protein sequence ID" value="CAF4710059.1"/>
    <property type="molecule type" value="Genomic_DNA"/>
</dbReference>
<protein>
    <submittedName>
        <fullName evidence="3">Uncharacterized protein</fullName>
    </submittedName>
</protein>
<organism evidence="3 7">
    <name type="scientific">Rotaria magnacalcarata</name>
    <dbReference type="NCBI Taxonomy" id="392030"/>
    <lineage>
        <taxon>Eukaryota</taxon>
        <taxon>Metazoa</taxon>
        <taxon>Spiralia</taxon>
        <taxon>Gnathifera</taxon>
        <taxon>Rotifera</taxon>
        <taxon>Eurotatoria</taxon>
        <taxon>Bdelloidea</taxon>
        <taxon>Philodinida</taxon>
        <taxon>Philodinidae</taxon>
        <taxon>Rotaria</taxon>
    </lineage>
</organism>
<dbReference type="EMBL" id="CAJOBH010056099">
    <property type="protein sequence ID" value="CAF4402487.1"/>
    <property type="molecule type" value="Genomic_DNA"/>
</dbReference>
<sequence>NSLKTTGEHFPSRNRGQPRQTNRRTTSERC</sequence>
<evidence type="ECO:0000313" key="7">
    <source>
        <dbReference type="Proteomes" id="UP000681720"/>
    </source>
</evidence>
<feature type="compositionally biased region" description="Polar residues" evidence="1">
    <location>
        <begin position="14"/>
        <end position="24"/>
    </location>
</feature>
<evidence type="ECO:0000313" key="3">
    <source>
        <dbReference type="EMBL" id="CAF4710059.1"/>
    </source>
</evidence>
<feature type="region of interest" description="Disordered" evidence="1">
    <location>
        <begin position="1"/>
        <end position="30"/>
    </location>
</feature>
<evidence type="ECO:0000256" key="1">
    <source>
        <dbReference type="SAM" id="MobiDB-lite"/>
    </source>
</evidence>
<feature type="non-terminal residue" evidence="3">
    <location>
        <position position="1"/>
    </location>
</feature>